<feature type="transmembrane region" description="Helical" evidence="6">
    <location>
        <begin position="43"/>
        <end position="62"/>
    </location>
</feature>
<keyword evidence="3 6" id="KW-0812">Transmembrane</keyword>
<evidence type="ECO:0000313" key="9">
    <source>
        <dbReference type="Proteomes" id="UP001499882"/>
    </source>
</evidence>
<keyword evidence="9" id="KW-1185">Reference proteome</keyword>
<comment type="subcellular location">
    <subcellularLocation>
        <location evidence="1">Membrane</location>
        <topology evidence="1">Multi-pass membrane protein</topology>
    </subcellularLocation>
</comment>
<dbReference type="Proteomes" id="UP001499882">
    <property type="component" value="Unassembled WGS sequence"/>
</dbReference>
<protein>
    <recommendedName>
        <fullName evidence="7">GtrA/DPMS transmembrane domain-containing protein</fullName>
    </recommendedName>
</protein>
<dbReference type="EMBL" id="BAABKN010000022">
    <property type="protein sequence ID" value="GAA4746503.1"/>
    <property type="molecule type" value="Genomic_DNA"/>
</dbReference>
<dbReference type="InterPro" id="IPR007267">
    <property type="entry name" value="GtrA_DPMS_TM"/>
</dbReference>
<evidence type="ECO:0000256" key="1">
    <source>
        <dbReference type="ARBA" id="ARBA00004141"/>
    </source>
</evidence>
<sequence>MEIVRFLAVGGLATAVSLLGFNALVHGTPIGVAPMHDQPIAAYVLVNVLAGVVAYAGIRMWAFSQRQAGDPVEGLVRFFAIGAGTMVIPVLCLVASRYALGQTSVWADNISANVIGLGLSTVARFWLFRRYVFLDDVGVLVEHLADRDGPAFAEPDAEALLEGADHPTPDTIVSR</sequence>
<evidence type="ECO:0000259" key="7">
    <source>
        <dbReference type="Pfam" id="PF04138"/>
    </source>
</evidence>
<organism evidence="8 9">
    <name type="scientific">Nocardioides endophyticus</name>
    <dbReference type="NCBI Taxonomy" id="1353775"/>
    <lineage>
        <taxon>Bacteria</taxon>
        <taxon>Bacillati</taxon>
        <taxon>Actinomycetota</taxon>
        <taxon>Actinomycetes</taxon>
        <taxon>Propionibacteriales</taxon>
        <taxon>Nocardioidaceae</taxon>
        <taxon>Nocardioides</taxon>
    </lineage>
</organism>
<dbReference type="InterPro" id="IPR051401">
    <property type="entry name" value="GtrA_CellWall_Glycosyl"/>
</dbReference>
<keyword evidence="5 6" id="KW-0472">Membrane</keyword>
<accession>A0ABP8Z4R4</accession>
<dbReference type="PANTHER" id="PTHR38459">
    <property type="entry name" value="PROPHAGE BACTOPRENOL-LINKED GLUCOSE TRANSLOCASE HOMOLOG"/>
    <property type="match status" value="1"/>
</dbReference>
<feature type="transmembrane region" description="Helical" evidence="6">
    <location>
        <begin position="110"/>
        <end position="127"/>
    </location>
</feature>
<name>A0ABP8Z4R4_9ACTN</name>
<reference evidence="9" key="1">
    <citation type="journal article" date="2019" name="Int. J. Syst. Evol. Microbiol.">
        <title>The Global Catalogue of Microorganisms (GCM) 10K type strain sequencing project: providing services to taxonomists for standard genome sequencing and annotation.</title>
        <authorList>
            <consortium name="The Broad Institute Genomics Platform"/>
            <consortium name="The Broad Institute Genome Sequencing Center for Infectious Disease"/>
            <person name="Wu L."/>
            <person name="Ma J."/>
        </authorList>
    </citation>
    <scope>NUCLEOTIDE SEQUENCE [LARGE SCALE GENOMIC DNA]</scope>
    <source>
        <strain evidence="9">JCM 18532</strain>
    </source>
</reference>
<proteinExistence type="inferred from homology"/>
<evidence type="ECO:0000256" key="6">
    <source>
        <dbReference type="SAM" id="Phobius"/>
    </source>
</evidence>
<comment type="caution">
    <text evidence="8">The sequence shown here is derived from an EMBL/GenBank/DDBJ whole genome shotgun (WGS) entry which is preliminary data.</text>
</comment>
<evidence type="ECO:0000256" key="3">
    <source>
        <dbReference type="ARBA" id="ARBA00022692"/>
    </source>
</evidence>
<evidence type="ECO:0000256" key="2">
    <source>
        <dbReference type="ARBA" id="ARBA00009399"/>
    </source>
</evidence>
<comment type="similarity">
    <text evidence="2">Belongs to the GtrA family.</text>
</comment>
<dbReference type="PANTHER" id="PTHR38459:SF1">
    <property type="entry name" value="PROPHAGE BACTOPRENOL-LINKED GLUCOSE TRANSLOCASE HOMOLOG"/>
    <property type="match status" value="1"/>
</dbReference>
<gene>
    <name evidence="8" type="ORF">GCM10023350_34040</name>
</gene>
<feature type="transmembrane region" description="Helical" evidence="6">
    <location>
        <begin position="74"/>
        <end position="98"/>
    </location>
</feature>
<evidence type="ECO:0000313" key="8">
    <source>
        <dbReference type="EMBL" id="GAA4746503.1"/>
    </source>
</evidence>
<dbReference type="Pfam" id="PF04138">
    <property type="entry name" value="GtrA_DPMS_TM"/>
    <property type="match status" value="1"/>
</dbReference>
<keyword evidence="4 6" id="KW-1133">Transmembrane helix</keyword>
<evidence type="ECO:0000256" key="5">
    <source>
        <dbReference type="ARBA" id="ARBA00023136"/>
    </source>
</evidence>
<evidence type="ECO:0000256" key="4">
    <source>
        <dbReference type="ARBA" id="ARBA00022989"/>
    </source>
</evidence>
<feature type="domain" description="GtrA/DPMS transmembrane" evidence="7">
    <location>
        <begin position="5"/>
        <end position="133"/>
    </location>
</feature>